<protein>
    <submittedName>
        <fullName evidence="2">Uncharacterized protein</fullName>
    </submittedName>
</protein>
<feature type="chain" id="PRO_5044771949" evidence="1">
    <location>
        <begin position="22"/>
        <end position="1049"/>
    </location>
</feature>
<accession>A0ABD3REG8</accession>
<evidence type="ECO:0000313" key="2">
    <source>
        <dbReference type="EMBL" id="KAL3805905.1"/>
    </source>
</evidence>
<proteinExistence type="predicted"/>
<sequence>MTASIARSVALLLCVLPFATASILQDRHVINVKATNELELTPHGSNAVDFKSGDSSATHRYLKAKKTDETYIQVREIDRMFERTSPAEVHIKIHNPKPAYEYWYSITIVSEGVYTGVAKFLRVVKDRPGNPLLYSWIPITRGDYQIIVHELATRVHPMLPTIPMADTYVFSVTDKPGVDTRQMILDKINKMRPCPTVELHDLFTTWDGSWIGPDLHGDAAGLRNGWYFLPSREMGCKLEYFTSRDLSLIPEEKSIYILGSSKERGIFLSLVDMILDNNEKEHLNESVIAKCWGRAFVLKHNLKVLYQDWRSNYFQHPGSPPDVLCHNDKVVREGGSTYTDNGLKVWEEIFQDRWTWPSVILMSTGNDFGFNGGYDLHHFVSSLPSTWKGRLFLTDGAFTATGAGRGTVDEHETYRARIRELVVSLNDGRVRWINGVGVSQEMRFYGEDGPDHITRSQHFHSHCNSFYRDENAEIQSMKICSNITELLGQLLLGHALGPKHEFIEQTKQSTSYYHSNKEAMYCHACPLELLPFHITPNPDMTCAAGPLHPRTRSEISKAGPELCPEACMRVPVARTAQTQSGVVYERNCPLEYFLPPVSTEVEQMDKMMAEIEEMKQILSPATAEQRAVDVTSPPVIPEINNMDSVMIGEGAESVSSSTFDLWLFNMVFLVMLMICYNSKIRILMRELSSTSNSYRSNAHSFGPKPDPTSSKKLALGAGAFGLLLFLGHFLQRTPKPDVSVTDSVSTLETSNLILNRAAAPPQQGHPIPLQADARIPGLTQSAGLTSNGTENSRPVMSTFFEPVEGGCCGMSEQGHLNLVKAWGEAWQSKGWDTRVFNAADAMRHPDFDRIQNKLIELDINEYDRRCFWRWLAMANDEDEYGGWMTDYDTFPLTLTGEKALDLMKQPGFKSYTLHVPSLLHADHSSWNKMVALMIDHVRPDLDTKYRVSDMVVLMYLRDHYSLEELGVTVWEASVYAGFPYFPSNTQPIIDCDKAKQYLAAHISHASSHNDYMNLHTYPKIEGMTDQDHAEKRAEAGTIMMNDFTQQCLE</sequence>
<gene>
    <name evidence="2" type="ORF">HJC23_007866</name>
</gene>
<feature type="signal peptide" evidence="1">
    <location>
        <begin position="1"/>
        <end position="21"/>
    </location>
</feature>
<keyword evidence="1" id="KW-0732">Signal</keyword>
<dbReference type="Proteomes" id="UP001516023">
    <property type="component" value="Unassembled WGS sequence"/>
</dbReference>
<evidence type="ECO:0000256" key="1">
    <source>
        <dbReference type="SAM" id="SignalP"/>
    </source>
</evidence>
<name>A0ABD3REG8_9STRA</name>
<evidence type="ECO:0000313" key="3">
    <source>
        <dbReference type="Proteomes" id="UP001516023"/>
    </source>
</evidence>
<dbReference type="EMBL" id="JABMIG020000001">
    <property type="protein sequence ID" value="KAL3805905.1"/>
    <property type="molecule type" value="Genomic_DNA"/>
</dbReference>
<reference evidence="2 3" key="1">
    <citation type="journal article" date="2020" name="G3 (Bethesda)">
        <title>Improved Reference Genome for Cyclotella cryptica CCMP332, a Model for Cell Wall Morphogenesis, Salinity Adaptation, and Lipid Production in Diatoms (Bacillariophyta).</title>
        <authorList>
            <person name="Roberts W.R."/>
            <person name="Downey K.M."/>
            <person name="Ruck E.C."/>
            <person name="Traller J.C."/>
            <person name="Alverson A.J."/>
        </authorList>
    </citation>
    <scope>NUCLEOTIDE SEQUENCE [LARGE SCALE GENOMIC DNA]</scope>
    <source>
        <strain evidence="2 3">CCMP332</strain>
    </source>
</reference>
<comment type="caution">
    <text evidence="2">The sequence shown here is derived from an EMBL/GenBank/DDBJ whole genome shotgun (WGS) entry which is preliminary data.</text>
</comment>
<keyword evidence="3" id="KW-1185">Reference proteome</keyword>
<organism evidence="2 3">
    <name type="scientific">Cyclotella cryptica</name>
    <dbReference type="NCBI Taxonomy" id="29204"/>
    <lineage>
        <taxon>Eukaryota</taxon>
        <taxon>Sar</taxon>
        <taxon>Stramenopiles</taxon>
        <taxon>Ochrophyta</taxon>
        <taxon>Bacillariophyta</taxon>
        <taxon>Coscinodiscophyceae</taxon>
        <taxon>Thalassiosirophycidae</taxon>
        <taxon>Stephanodiscales</taxon>
        <taxon>Stephanodiscaceae</taxon>
        <taxon>Cyclotella</taxon>
    </lineage>
</organism>
<dbReference type="AlphaFoldDB" id="A0ABD3REG8"/>